<name>A0A158KXF4_9BURK</name>
<reference evidence="1" key="1">
    <citation type="submission" date="2016-01" db="EMBL/GenBank/DDBJ databases">
        <authorList>
            <person name="Peeters C."/>
        </authorList>
    </citation>
    <scope>NUCLEOTIDE SEQUENCE [LARGE SCALE GENOMIC DNA]</scope>
    <source>
        <strain evidence="1">LMG 22937</strain>
    </source>
</reference>
<keyword evidence="2" id="KW-1185">Reference proteome</keyword>
<gene>
    <name evidence="1" type="ORF">AWB67_07041</name>
</gene>
<protein>
    <submittedName>
        <fullName evidence="1">Uncharacterized protein</fullName>
    </submittedName>
</protein>
<dbReference type="Proteomes" id="UP000054925">
    <property type="component" value="Unassembled WGS sequence"/>
</dbReference>
<dbReference type="AlphaFoldDB" id="A0A158KXF4"/>
<dbReference type="EMBL" id="FCOL02000195">
    <property type="protein sequence ID" value="SAL85812.1"/>
    <property type="molecule type" value="Genomic_DNA"/>
</dbReference>
<evidence type="ECO:0000313" key="1">
    <source>
        <dbReference type="EMBL" id="SAL85812.1"/>
    </source>
</evidence>
<sequence>MAVITILELNDRSPHFLQVPEDATMNGLFFQRPVEALGDAIRFRLGDEGEAWGDTPELNLVEEVVGRVLRAVIHTQPRPDVAVAFTGEGRGRQIGPDGLQQVGVGHLGFGPRRCATSGTWPVSMPA</sequence>
<accession>A0A158KXF4</accession>
<organism evidence="1 2">
    <name type="scientific">Caballeronia terrestris</name>
    <dbReference type="NCBI Taxonomy" id="1226301"/>
    <lineage>
        <taxon>Bacteria</taxon>
        <taxon>Pseudomonadati</taxon>
        <taxon>Pseudomonadota</taxon>
        <taxon>Betaproteobacteria</taxon>
        <taxon>Burkholderiales</taxon>
        <taxon>Burkholderiaceae</taxon>
        <taxon>Caballeronia</taxon>
    </lineage>
</organism>
<comment type="caution">
    <text evidence="1">The sequence shown here is derived from an EMBL/GenBank/DDBJ whole genome shotgun (WGS) entry which is preliminary data.</text>
</comment>
<evidence type="ECO:0000313" key="2">
    <source>
        <dbReference type="Proteomes" id="UP000054925"/>
    </source>
</evidence>
<proteinExistence type="predicted"/>